<protein>
    <recommendedName>
        <fullName evidence="5">Secreted protein</fullName>
    </recommendedName>
</protein>
<feature type="compositionally biased region" description="Gly residues" evidence="1">
    <location>
        <begin position="20"/>
        <end position="34"/>
    </location>
</feature>
<dbReference type="Proteomes" id="UP001221898">
    <property type="component" value="Unassembled WGS sequence"/>
</dbReference>
<feature type="signal peptide" evidence="2">
    <location>
        <begin position="1"/>
        <end position="16"/>
    </location>
</feature>
<proteinExistence type="predicted"/>
<name>A0AAD7T5B6_9TELE</name>
<gene>
    <name evidence="3" type="ORF">AAFF_G00038780</name>
</gene>
<dbReference type="AlphaFoldDB" id="A0AAD7T5B6"/>
<organism evidence="3 4">
    <name type="scientific">Aldrovandia affinis</name>
    <dbReference type="NCBI Taxonomy" id="143900"/>
    <lineage>
        <taxon>Eukaryota</taxon>
        <taxon>Metazoa</taxon>
        <taxon>Chordata</taxon>
        <taxon>Craniata</taxon>
        <taxon>Vertebrata</taxon>
        <taxon>Euteleostomi</taxon>
        <taxon>Actinopterygii</taxon>
        <taxon>Neopterygii</taxon>
        <taxon>Teleostei</taxon>
        <taxon>Notacanthiformes</taxon>
        <taxon>Halosauridae</taxon>
        <taxon>Aldrovandia</taxon>
    </lineage>
</organism>
<keyword evidence="2" id="KW-0732">Signal</keyword>
<keyword evidence="4" id="KW-1185">Reference proteome</keyword>
<evidence type="ECO:0000313" key="4">
    <source>
        <dbReference type="Proteomes" id="UP001221898"/>
    </source>
</evidence>
<dbReference type="EMBL" id="JAINUG010000012">
    <property type="protein sequence ID" value="KAJ8414676.1"/>
    <property type="molecule type" value="Genomic_DNA"/>
</dbReference>
<evidence type="ECO:0000313" key="3">
    <source>
        <dbReference type="EMBL" id="KAJ8414676.1"/>
    </source>
</evidence>
<evidence type="ECO:0000256" key="2">
    <source>
        <dbReference type="SAM" id="SignalP"/>
    </source>
</evidence>
<feature type="region of interest" description="Disordered" evidence="1">
    <location>
        <begin position="19"/>
        <end position="47"/>
    </location>
</feature>
<evidence type="ECO:0008006" key="5">
    <source>
        <dbReference type="Google" id="ProtNLM"/>
    </source>
</evidence>
<reference evidence="3" key="1">
    <citation type="journal article" date="2023" name="Science">
        <title>Genome structures resolve the early diversification of teleost fishes.</title>
        <authorList>
            <person name="Parey E."/>
            <person name="Louis A."/>
            <person name="Montfort J."/>
            <person name="Bouchez O."/>
            <person name="Roques C."/>
            <person name="Iampietro C."/>
            <person name="Lluch J."/>
            <person name="Castinel A."/>
            <person name="Donnadieu C."/>
            <person name="Desvignes T."/>
            <person name="Floi Bucao C."/>
            <person name="Jouanno E."/>
            <person name="Wen M."/>
            <person name="Mejri S."/>
            <person name="Dirks R."/>
            <person name="Jansen H."/>
            <person name="Henkel C."/>
            <person name="Chen W.J."/>
            <person name="Zahm M."/>
            <person name="Cabau C."/>
            <person name="Klopp C."/>
            <person name="Thompson A.W."/>
            <person name="Robinson-Rechavi M."/>
            <person name="Braasch I."/>
            <person name="Lecointre G."/>
            <person name="Bobe J."/>
            <person name="Postlethwait J.H."/>
            <person name="Berthelot C."/>
            <person name="Roest Crollius H."/>
            <person name="Guiguen Y."/>
        </authorList>
    </citation>
    <scope>NUCLEOTIDE SEQUENCE</scope>
    <source>
        <strain evidence="3">NC1722</strain>
    </source>
</reference>
<feature type="chain" id="PRO_5042114342" description="Secreted protein" evidence="2">
    <location>
        <begin position="17"/>
        <end position="107"/>
    </location>
</feature>
<sequence>MGSSLMTLVTCSTCWAEWTGQGGYRPETGGGGGRGRGRGGEQAGRGTNTCAVQTHAQACVDGRVGNHIHTLPASLSSPWKGTVGLHYQEHYMCKSLDPWAQTSIQRR</sequence>
<accession>A0AAD7T5B6</accession>
<comment type="caution">
    <text evidence="3">The sequence shown here is derived from an EMBL/GenBank/DDBJ whole genome shotgun (WGS) entry which is preliminary data.</text>
</comment>
<evidence type="ECO:0000256" key="1">
    <source>
        <dbReference type="SAM" id="MobiDB-lite"/>
    </source>
</evidence>